<dbReference type="InterPro" id="IPR011048">
    <property type="entry name" value="Haem_d1_sf"/>
</dbReference>
<feature type="region of interest" description="Disordered" evidence="1">
    <location>
        <begin position="21"/>
        <end position="47"/>
    </location>
</feature>
<dbReference type="EMBL" id="VRYZ01000001">
    <property type="protein sequence ID" value="TXS94671.1"/>
    <property type="molecule type" value="Genomic_DNA"/>
</dbReference>
<dbReference type="PROSITE" id="PS51257">
    <property type="entry name" value="PROKAR_LIPOPROTEIN"/>
    <property type="match status" value="1"/>
</dbReference>
<evidence type="ECO:0000313" key="3">
    <source>
        <dbReference type="EMBL" id="TXS94671.1"/>
    </source>
</evidence>
<gene>
    <name evidence="3" type="ORF">FVW59_01805</name>
</gene>
<dbReference type="PANTHER" id="PTHR46928:SF1">
    <property type="entry name" value="MESENCHYME-SPECIFIC CELL SURFACE GLYCOPROTEIN"/>
    <property type="match status" value="1"/>
</dbReference>
<proteinExistence type="predicted"/>
<feature type="domain" description="Choice-of-anchor I" evidence="2">
    <location>
        <begin position="67"/>
        <end position="348"/>
    </location>
</feature>
<reference evidence="3 4" key="1">
    <citation type="submission" date="2019-08" db="EMBL/GenBank/DDBJ databases">
        <title>Parahaliea maris sp. nov., isolated from the surface seawater.</title>
        <authorList>
            <person name="Liu Y."/>
        </authorList>
    </citation>
    <scope>NUCLEOTIDE SEQUENCE [LARGE SCALE GENOMIC DNA]</scope>
    <source>
        <strain evidence="3 4">S2-26</strain>
    </source>
</reference>
<evidence type="ECO:0000256" key="1">
    <source>
        <dbReference type="SAM" id="MobiDB-lite"/>
    </source>
</evidence>
<evidence type="ECO:0000313" key="4">
    <source>
        <dbReference type="Proteomes" id="UP000321933"/>
    </source>
</evidence>
<dbReference type="SUPFAM" id="SSF51004">
    <property type="entry name" value="C-terminal (heme d1) domain of cytochrome cd1-nitrite reductase"/>
    <property type="match status" value="1"/>
</dbReference>
<organism evidence="3 4">
    <name type="scientific">Parahaliea aestuarii</name>
    <dbReference type="NCBI Taxonomy" id="1852021"/>
    <lineage>
        <taxon>Bacteria</taxon>
        <taxon>Pseudomonadati</taxon>
        <taxon>Pseudomonadota</taxon>
        <taxon>Gammaproteobacteria</taxon>
        <taxon>Cellvibrionales</taxon>
        <taxon>Halieaceae</taxon>
        <taxon>Parahaliea</taxon>
    </lineage>
</organism>
<feature type="domain" description="Choice-of-anchor I" evidence="2">
    <location>
        <begin position="455"/>
        <end position="630"/>
    </location>
</feature>
<dbReference type="InterPro" id="IPR015943">
    <property type="entry name" value="WD40/YVTN_repeat-like_dom_sf"/>
</dbReference>
<dbReference type="AlphaFoldDB" id="A0A5C9A674"/>
<dbReference type="Pfam" id="PF22494">
    <property type="entry name" value="choice_anch_I"/>
    <property type="match status" value="2"/>
</dbReference>
<keyword evidence="4" id="KW-1185">Reference proteome</keyword>
<name>A0A5C9A674_9GAMM</name>
<comment type="caution">
    <text evidence="3">The sequence shown here is derived from an EMBL/GenBank/DDBJ whole genome shotgun (WGS) entry which is preliminary data.</text>
</comment>
<dbReference type="InterPro" id="IPR055188">
    <property type="entry name" value="Choice_anch_I"/>
</dbReference>
<feature type="region of interest" description="Disordered" evidence="1">
    <location>
        <begin position="519"/>
        <end position="539"/>
    </location>
</feature>
<sequence>MKRTLPFIFLACSTLTLFGCSDSSDSSDRRDPETPEPPVVEPPVDNTPESVSLSLLGRYQTGQFDEAAAEIPAYDAASQRLFVVNAQKGALDVLDLSDPASPDFIDAITTEDIRAGSVVNSVAVQDGIVAVAIEASPKTDPGAVAFYRADNLSLISSVDVGAQPDMLVFTPDGNTVLTANEGEPSDDYSVDPEGSIGVIDISDIENPVVRIADFTAFNGTEATLREDGVRIYGPGASVAQDLEPEYIAVSADSGTAWAALQENNALAHIDIASATVQRITALGYKDHGLEGNAFGSSNAFDASDDPVEINIRVHPGVHGQYHPDAITSYEAGGQTWLITANEGDARAWGEDNDAYWAGDASQGFVEEFRVKHLVHADGFDRRANDDLPPQLRELAAGALLNPDVFGYCGASAGDPGDCREDEELGRLNITWTMGYRTDSEGMPVLFDTEGNESAAGDRLMYDKLFSYGARSFSIWNTAGELVWDSGDAIEQYLAGDECRVGSARDIPCRDYFNSGHDEGSALDSRSDAKGPEPEGLTTGQLGDKTFLFLGLERMGGVMVYDITDPMAPERVDYFNSREDWVTEDVEGILDSVGDLGPEGLVFIPASDSPNGEALLVVGFEVSGSTAVYRIEQMLAE</sequence>
<dbReference type="InterPro" id="IPR052956">
    <property type="entry name" value="Mesenchyme-surface_protein"/>
</dbReference>
<dbReference type="NCBIfam" id="NF038117">
    <property type="entry name" value="choice_anch_I"/>
    <property type="match status" value="1"/>
</dbReference>
<dbReference type="RefSeq" id="WP_148062513.1">
    <property type="nucleotide sequence ID" value="NZ_VRYZ01000001.1"/>
</dbReference>
<dbReference type="Proteomes" id="UP000321933">
    <property type="component" value="Unassembled WGS sequence"/>
</dbReference>
<protein>
    <submittedName>
        <fullName evidence="3">Alkaline phosphatase</fullName>
    </submittedName>
</protein>
<dbReference type="PANTHER" id="PTHR46928">
    <property type="entry name" value="MESENCHYME-SPECIFIC CELL SURFACE GLYCOPROTEIN"/>
    <property type="match status" value="1"/>
</dbReference>
<evidence type="ECO:0000259" key="2">
    <source>
        <dbReference type="Pfam" id="PF22494"/>
    </source>
</evidence>
<dbReference type="OrthoDB" id="9803927at2"/>
<feature type="compositionally biased region" description="Basic and acidic residues" evidence="1">
    <location>
        <begin position="519"/>
        <end position="532"/>
    </location>
</feature>
<dbReference type="Gene3D" id="2.130.10.10">
    <property type="entry name" value="YVTN repeat-like/Quinoprotein amine dehydrogenase"/>
    <property type="match status" value="1"/>
</dbReference>
<accession>A0A5C9A674</accession>